<dbReference type="GO" id="GO:0008714">
    <property type="term" value="F:AMP nucleosidase activity"/>
    <property type="evidence" value="ECO:0007669"/>
    <property type="project" value="UniProtKB-EC"/>
</dbReference>
<evidence type="ECO:0000256" key="1">
    <source>
        <dbReference type="ARBA" id="ARBA00000274"/>
    </source>
</evidence>
<reference evidence="4 5" key="1">
    <citation type="journal article" date="2015" name="Int. J. Syst. Evol. Microbiol.">
        <title>Aestuariivita atlantica sp. nov., isolated from deep sea sediment of the Atlantic Ocean.</title>
        <authorList>
            <person name="Li G."/>
            <person name="Lai Q."/>
            <person name="Du Y."/>
            <person name="Liu X."/>
            <person name="Sun F."/>
            <person name="Shao Z."/>
        </authorList>
    </citation>
    <scope>NUCLEOTIDE SEQUENCE [LARGE SCALE GENOMIC DNA]</scope>
    <source>
        <strain evidence="4 5">22II-S11-z3</strain>
    </source>
</reference>
<evidence type="ECO:0000313" key="5">
    <source>
        <dbReference type="Proteomes" id="UP000036938"/>
    </source>
</evidence>
<dbReference type="EMBL" id="AQQZ01000001">
    <property type="protein sequence ID" value="KNG95359.1"/>
    <property type="molecule type" value="Genomic_DNA"/>
</dbReference>
<evidence type="ECO:0000256" key="3">
    <source>
        <dbReference type="RuleBase" id="RU363015"/>
    </source>
</evidence>
<evidence type="ECO:0000256" key="2">
    <source>
        <dbReference type="ARBA" id="ARBA00006763"/>
    </source>
</evidence>
<dbReference type="GO" id="GO:0009691">
    <property type="term" value="P:cytokinin biosynthetic process"/>
    <property type="evidence" value="ECO:0007669"/>
    <property type="project" value="UniProtKB-UniRule"/>
</dbReference>
<dbReference type="PANTHER" id="PTHR31223:SF70">
    <property type="entry name" value="LOG FAMILY PROTEIN YJL055W"/>
    <property type="match status" value="1"/>
</dbReference>
<dbReference type="PANTHER" id="PTHR31223">
    <property type="entry name" value="LOG FAMILY PROTEIN YJL055W"/>
    <property type="match status" value="1"/>
</dbReference>
<dbReference type="STRING" id="1317121.ATO11_01670"/>
<dbReference type="InterPro" id="IPR031100">
    <property type="entry name" value="LOG_fam"/>
</dbReference>
<dbReference type="GO" id="GO:0005829">
    <property type="term" value="C:cytosol"/>
    <property type="evidence" value="ECO:0007669"/>
    <property type="project" value="TreeGrafter"/>
</dbReference>
<keyword evidence="5" id="KW-1185">Reference proteome</keyword>
<dbReference type="Proteomes" id="UP000036938">
    <property type="component" value="Unassembled WGS sequence"/>
</dbReference>
<dbReference type="SUPFAM" id="SSF102405">
    <property type="entry name" value="MCP/YpsA-like"/>
    <property type="match status" value="1"/>
</dbReference>
<dbReference type="Pfam" id="PF03641">
    <property type="entry name" value="Lysine_decarbox"/>
    <property type="match status" value="1"/>
</dbReference>
<sequence length="184" mass="19490">MARLSVCVFCGARPGAQPAYAAMADATGRMLAEFGARLVYGAGDMGIMGAVSAAAQEAGGETLGVIPGHLVPRERGGRVPHGQLVTETMHERKKVMFMNSDVTLLLPGGAGSLDEVFEVLTWRQIGLHDKPIVILNGLGFWTPLLDLVDHVIAEGFADASLRDMLTVCDDVEAVKTTLERLASS</sequence>
<comment type="similarity">
    <text evidence="2 3">Belongs to the LOG family.</text>
</comment>
<dbReference type="RefSeq" id="WP_050529079.1">
    <property type="nucleotide sequence ID" value="NZ_AQQZ01000001.1"/>
</dbReference>
<name>A0A0L1JUA1_9RHOB</name>
<evidence type="ECO:0000313" key="4">
    <source>
        <dbReference type="EMBL" id="KNG95359.1"/>
    </source>
</evidence>
<gene>
    <name evidence="4" type="ORF">ATO11_01670</name>
</gene>
<comment type="catalytic activity">
    <reaction evidence="1">
        <text>AMP + H2O = D-ribose 5-phosphate + adenine</text>
        <dbReference type="Rhea" id="RHEA:20129"/>
        <dbReference type="ChEBI" id="CHEBI:15377"/>
        <dbReference type="ChEBI" id="CHEBI:16708"/>
        <dbReference type="ChEBI" id="CHEBI:78346"/>
        <dbReference type="ChEBI" id="CHEBI:456215"/>
        <dbReference type="EC" id="3.2.2.4"/>
    </reaction>
</comment>
<dbReference type="OrthoDB" id="9801098at2"/>
<dbReference type="AlphaFoldDB" id="A0A0L1JUA1"/>
<protein>
    <recommendedName>
        <fullName evidence="3">Cytokinin riboside 5'-monophosphate phosphoribohydrolase</fullName>
        <ecNumber evidence="3">3.2.2.n1</ecNumber>
    </recommendedName>
</protein>
<organism evidence="4 5">
    <name type="scientific">Pseudaestuariivita atlantica</name>
    <dbReference type="NCBI Taxonomy" id="1317121"/>
    <lineage>
        <taxon>Bacteria</taxon>
        <taxon>Pseudomonadati</taxon>
        <taxon>Pseudomonadota</taxon>
        <taxon>Alphaproteobacteria</taxon>
        <taxon>Rhodobacterales</taxon>
        <taxon>Paracoccaceae</taxon>
        <taxon>Pseudaestuariivita</taxon>
    </lineage>
</organism>
<dbReference type="NCBIfam" id="TIGR00730">
    <property type="entry name" value="Rossman fold protein, TIGR00730 family"/>
    <property type="match status" value="1"/>
</dbReference>
<dbReference type="Gene3D" id="3.40.50.450">
    <property type="match status" value="1"/>
</dbReference>
<dbReference type="EC" id="3.2.2.n1" evidence="3"/>
<comment type="caution">
    <text evidence="4">The sequence shown here is derived from an EMBL/GenBank/DDBJ whole genome shotgun (WGS) entry which is preliminary data.</text>
</comment>
<dbReference type="InterPro" id="IPR005269">
    <property type="entry name" value="LOG"/>
</dbReference>
<keyword evidence="3" id="KW-0378">Hydrolase</keyword>
<accession>A0A0L1JUA1</accession>
<dbReference type="PATRIC" id="fig|1317121.7.peg.333"/>
<proteinExistence type="inferred from homology"/>
<keyword evidence="3" id="KW-0203">Cytokinin biosynthesis</keyword>